<protein>
    <recommendedName>
        <fullName evidence="8">Major facilitator superfamily (MFS) profile domain-containing protein</fullName>
    </recommendedName>
</protein>
<dbReference type="Gene3D" id="3.20.19.10">
    <property type="entry name" value="Aconitase, domain 4"/>
    <property type="match status" value="1"/>
</dbReference>
<evidence type="ECO:0000256" key="1">
    <source>
        <dbReference type="ARBA" id="ARBA00004141"/>
    </source>
</evidence>
<dbReference type="Proteomes" id="UP000284706">
    <property type="component" value="Unassembled WGS sequence"/>
</dbReference>
<dbReference type="GO" id="GO:0016020">
    <property type="term" value="C:membrane"/>
    <property type="evidence" value="ECO:0007669"/>
    <property type="project" value="UniProtKB-SubCell"/>
</dbReference>
<dbReference type="InterPro" id="IPR036259">
    <property type="entry name" value="MFS_trans_sf"/>
</dbReference>
<accession>A0A409Y2R0</accession>
<evidence type="ECO:0000313" key="6">
    <source>
        <dbReference type="EMBL" id="PPQ97263.1"/>
    </source>
</evidence>
<dbReference type="EMBL" id="NHYE01001270">
    <property type="protein sequence ID" value="PPQ97263.1"/>
    <property type="molecule type" value="Genomic_DNA"/>
</dbReference>
<dbReference type="InterPro" id="IPR015928">
    <property type="entry name" value="Aconitase/3IPM_dehydase_swvl"/>
</dbReference>
<dbReference type="InterPro" id="IPR005828">
    <property type="entry name" value="MFS_sugar_transport-like"/>
</dbReference>
<evidence type="ECO:0000313" key="7">
    <source>
        <dbReference type="Proteomes" id="UP000284706"/>
    </source>
</evidence>
<name>A0A409Y2R0_9AGAR</name>
<dbReference type="STRING" id="231916.A0A409Y2R0"/>
<comment type="subcellular location">
    <subcellularLocation>
        <location evidence="1">Membrane</location>
        <topology evidence="1">Multi-pass membrane protein</topology>
    </subcellularLocation>
</comment>
<keyword evidence="3 5" id="KW-1133">Transmembrane helix</keyword>
<keyword evidence="7" id="KW-1185">Reference proteome</keyword>
<dbReference type="PANTHER" id="PTHR48022">
    <property type="entry name" value="PLASTIDIC GLUCOSE TRANSPORTER 4"/>
    <property type="match status" value="1"/>
</dbReference>
<dbReference type="InParanoid" id="A0A409Y2R0"/>
<dbReference type="AlphaFoldDB" id="A0A409Y2R0"/>
<dbReference type="Gene3D" id="1.20.1250.20">
    <property type="entry name" value="MFS general substrate transporter like domains"/>
    <property type="match status" value="1"/>
</dbReference>
<gene>
    <name evidence="6" type="ORF">CVT26_000655</name>
</gene>
<dbReference type="OrthoDB" id="6612291at2759"/>
<proteinExistence type="predicted"/>
<dbReference type="PANTHER" id="PTHR48022:SF57">
    <property type="entry name" value="MALTOSE TRANSPORTER, PUTATIVE (AFU_ORTHOLOGUE AFUA_4G00150)-RELATED"/>
    <property type="match status" value="1"/>
</dbReference>
<dbReference type="InterPro" id="IPR050360">
    <property type="entry name" value="MFS_Sugar_Transporters"/>
</dbReference>
<dbReference type="SUPFAM" id="SSF103473">
    <property type="entry name" value="MFS general substrate transporter"/>
    <property type="match status" value="1"/>
</dbReference>
<dbReference type="PROSITE" id="PS00217">
    <property type="entry name" value="SUGAR_TRANSPORT_2"/>
    <property type="match status" value="1"/>
</dbReference>
<evidence type="ECO:0000256" key="2">
    <source>
        <dbReference type="ARBA" id="ARBA00022692"/>
    </source>
</evidence>
<keyword evidence="2 5" id="KW-0812">Transmembrane</keyword>
<comment type="caution">
    <text evidence="6">The sequence shown here is derived from an EMBL/GenBank/DDBJ whole genome shotgun (WGS) entry which is preliminary data.</text>
</comment>
<keyword evidence="4 5" id="KW-0472">Membrane</keyword>
<evidence type="ECO:0000256" key="3">
    <source>
        <dbReference type="ARBA" id="ARBA00022989"/>
    </source>
</evidence>
<evidence type="ECO:0000256" key="4">
    <source>
        <dbReference type="ARBA" id="ARBA00023136"/>
    </source>
</evidence>
<reference evidence="6 7" key="1">
    <citation type="journal article" date="2018" name="Evol. Lett.">
        <title>Horizontal gene cluster transfer increased hallucinogenic mushroom diversity.</title>
        <authorList>
            <person name="Reynolds H.T."/>
            <person name="Vijayakumar V."/>
            <person name="Gluck-Thaler E."/>
            <person name="Korotkin H.B."/>
            <person name="Matheny P.B."/>
            <person name="Slot J.C."/>
        </authorList>
    </citation>
    <scope>NUCLEOTIDE SEQUENCE [LARGE SCALE GENOMIC DNA]</scope>
    <source>
        <strain evidence="6 7">SRW20</strain>
    </source>
</reference>
<evidence type="ECO:0008006" key="8">
    <source>
        <dbReference type="Google" id="ProtNLM"/>
    </source>
</evidence>
<feature type="transmembrane region" description="Helical" evidence="5">
    <location>
        <begin position="135"/>
        <end position="157"/>
    </location>
</feature>
<organism evidence="6 7">
    <name type="scientific">Gymnopilus dilepis</name>
    <dbReference type="NCBI Taxonomy" id="231916"/>
    <lineage>
        <taxon>Eukaryota</taxon>
        <taxon>Fungi</taxon>
        <taxon>Dikarya</taxon>
        <taxon>Basidiomycota</taxon>
        <taxon>Agaricomycotina</taxon>
        <taxon>Agaricomycetes</taxon>
        <taxon>Agaricomycetidae</taxon>
        <taxon>Agaricales</taxon>
        <taxon>Agaricineae</taxon>
        <taxon>Hymenogastraceae</taxon>
        <taxon>Gymnopilus</taxon>
    </lineage>
</organism>
<sequence>MSDELDHKASIEYAEGKMDKEAMALRAGAIDAENAEHSMTVLQAVRAYPMATFWAFVMSSTIVTESYDVFLTSKFLALDAFPNRFGVYDPGTNGHVNVTKWQSVLQMSGQLGALIGVFLAGPITSRIGYRLATLLGLMLLNAMIFISYFANSLLVFFAGQLLEGIPWGISIANAPAYCSEIVPLRLRAPATQMLQMFWAIGRIIVGAVTFNPARPSMNVAHPAGHSRVFRARVALVGREAEALRSVERLGRRSNTQNMETVAMIRRVVELEKSETAPSYTELFKGSDLRLTLIVTRLSTFLSRLASRPTLRSRSVSDPGQYTLQPLPDLSPWEGKDAKDRLFSIKLSGKCMADHICAGSPWTEYPGHFEVVQWTRASRRNSRAPCPPRGKAQAYTHVPDPFQLSPICHPFTPAVDHRILRLLPTRMHHRALLQLQRLQ</sequence>
<dbReference type="Pfam" id="PF00083">
    <property type="entry name" value="Sugar_tr"/>
    <property type="match status" value="1"/>
</dbReference>
<dbReference type="InterPro" id="IPR005829">
    <property type="entry name" value="Sugar_transporter_CS"/>
</dbReference>
<dbReference type="GO" id="GO:0005351">
    <property type="term" value="F:carbohydrate:proton symporter activity"/>
    <property type="evidence" value="ECO:0007669"/>
    <property type="project" value="TreeGrafter"/>
</dbReference>
<evidence type="ECO:0000256" key="5">
    <source>
        <dbReference type="SAM" id="Phobius"/>
    </source>
</evidence>